<dbReference type="Proteomes" id="UP000000763">
    <property type="component" value="Chromosome 8"/>
</dbReference>
<accession>Q6YZ24</accession>
<organism evidence="2 3">
    <name type="scientific">Oryza sativa subsp. japonica</name>
    <name type="common">Rice</name>
    <dbReference type="NCBI Taxonomy" id="39947"/>
    <lineage>
        <taxon>Eukaryota</taxon>
        <taxon>Viridiplantae</taxon>
        <taxon>Streptophyta</taxon>
        <taxon>Embryophyta</taxon>
        <taxon>Tracheophyta</taxon>
        <taxon>Spermatophyta</taxon>
        <taxon>Magnoliopsida</taxon>
        <taxon>Liliopsida</taxon>
        <taxon>Poales</taxon>
        <taxon>Poaceae</taxon>
        <taxon>BOP clade</taxon>
        <taxon>Oryzoideae</taxon>
        <taxon>Oryzeae</taxon>
        <taxon>Oryzinae</taxon>
        <taxon>Oryza</taxon>
        <taxon>Oryza sativa</taxon>
    </lineage>
</organism>
<feature type="region of interest" description="Disordered" evidence="1">
    <location>
        <begin position="16"/>
        <end position="106"/>
    </location>
</feature>
<sequence length="145" mass="14383">MAAGRRGRGYGEVVATGTARPQCGGGALHGDDGAAGVRDGLGRRRRRSGVGGWPVTGFSGTGSSATTASGRRRLASGRRRLQSGSTAPTAADLAEGSRPAAVLSASGMTPPSPSLLFLQIRFSSSSVVLLPVLTGGAAPALLLPS</sequence>
<evidence type="ECO:0000256" key="1">
    <source>
        <dbReference type="SAM" id="MobiDB-lite"/>
    </source>
</evidence>
<feature type="compositionally biased region" description="Basic residues" evidence="1">
    <location>
        <begin position="70"/>
        <end position="81"/>
    </location>
</feature>
<gene>
    <name evidence="2" type="primary">P0436B05.26</name>
</gene>
<name>Q6YZ24_ORYSJ</name>
<evidence type="ECO:0000313" key="3">
    <source>
        <dbReference type="Proteomes" id="UP000000763"/>
    </source>
</evidence>
<dbReference type="AlphaFoldDB" id="Q6YZ24"/>
<protein>
    <submittedName>
        <fullName evidence="2">Uncharacterized protein</fullName>
    </submittedName>
</protein>
<reference evidence="3" key="1">
    <citation type="journal article" date="2005" name="Nature">
        <title>The map-based sequence of the rice genome.</title>
        <authorList>
            <consortium name="International rice genome sequencing project (IRGSP)"/>
            <person name="Matsumoto T."/>
            <person name="Wu J."/>
            <person name="Kanamori H."/>
            <person name="Katayose Y."/>
            <person name="Fujisawa M."/>
            <person name="Namiki N."/>
            <person name="Mizuno H."/>
            <person name="Yamamoto K."/>
            <person name="Antonio B.A."/>
            <person name="Baba T."/>
            <person name="Sakata K."/>
            <person name="Nagamura Y."/>
            <person name="Aoki H."/>
            <person name="Arikawa K."/>
            <person name="Arita K."/>
            <person name="Bito T."/>
            <person name="Chiden Y."/>
            <person name="Fujitsuka N."/>
            <person name="Fukunaka R."/>
            <person name="Hamada M."/>
            <person name="Harada C."/>
            <person name="Hayashi A."/>
            <person name="Hijishita S."/>
            <person name="Honda M."/>
            <person name="Hosokawa S."/>
            <person name="Ichikawa Y."/>
            <person name="Idonuma A."/>
            <person name="Iijima M."/>
            <person name="Ikeda M."/>
            <person name="Ikeno M."/>
            <person name="Ito K."/>
            <person name="Ito S."/>
            <person name="Ito T."/>
            <person name="Ito Y."/>
            <person name="Ito Y."/>
            <person name="Iwabuchi A."/>
            <person name="Kamiya K."/>
            <person name="Karasawa W."/>
            <person name="Kurita K."/>
            <person name="Katagiri S."/>
            <person name="Kikuta A."/>
            <person name="Kobayashi H."/>
            <person name="Kobayashi N."/>
            <person name="Machita K."/>
            <person name="Maehara T."/>
            <person name="Masukawa M."/>
            <person name="Mizubayashi T."/>
            <person name="Mukai Y."/>
            <person name="Nagasaki H."/>
            <person name="Nagata Y."/>
            <person name="Naito S."/>
            <person name="Nakashima M."/>
            <person name="Nakama Y."/>
            <person name="Nakamichi Y."/>
            <person name="Nakamura M."/>
            <person name="Meguro A."/>
            <person name="Negishi M."/>
            <person name="Ohta I."/>
            <person name="Ohta T."/>
            <person name="Okamoto M."/>
            <person name="Ono N."/>
            <person name="Saji S."/>
            <person name="Sakaguchi M."/>
            <person name="Sakai K."/>
            <person name="Shibata M."/>
            <person name="Shimokawa T."/>
            <person name="Song J."/>
            <person name="Takazaki Y."/>
            <person name="Terasawa K."/>
            <person name="Tsugane M."/>
            <person name="Tsuji K."/>
            <person name="Ueda S."/>
            <person name="Waki K."/>
            <person name="Yamagata H."/>
            <person name="Yamamoto M."/>
            <person name="Yamamoto S."/>
            <person name="Yamane H."/>
            <person name="Yoshiki S."/>
            <person name="Yoshihara R."/>
            <person name="Yukawa K."/>
            <person name="Zhong H."/>
            <person name="Yano M."/>
            <person name="Yuan Q."/>
            <person name="Ouyang S."/>
            <person name="Liu J."/>
            <person name="Jones K.M."/>
            <person name="Gansberger K."/>
            <person name="Moffat K."/>
            <person name="Hill J."/>
            <person name="Bera J."/>
            <person name="Fadrosh D."/>
            <person name="Jin S."/>
            <person name="Johri S."/>
            <person name="Kim M."/>
            <person name="Overton L."/>
            <person name="Reardon M."/>
            <person name="Tsitrin T."/>
            <person name="Vuong H."/>
            <person name="Weaver B."/>
            <person name="Ciecko A."/>
            <person name="Tallon L."/>
            <person name="Jackson J."/>
            <person name="Pai G."/>
            <person name="Aken S.V."/>
            <person name="Utterback T."/>
            <person name="Reidmuller S."/>
            <person name="Feldblyum T."/>
            <person name="Hsiao J."/>
            <person name="Zismann V."/>
            <person name="Iobst S."/>
            <person name="de Vazeille A.R."/>
            <person name="Buell C.R."/>
            <person name="Ying K."/>
            <person name="Li Y."/>
            <person name="Lu T."/>
            <person name="Huang Y."/>
            <person name="Zhao Q."/>
            <person name="Feng Q."/>
            <person name="Zhang L."/>
            <person name="Zhu J."/>
            <person name="Weng Q."/>
            <person name="Mu J."/>
            <person name="Lu Y."/>
            <person name="Fan D."/>
            <person name="Liu Y."/>
            <person name="Guan J."/>
            <person name="Zhang Y."/>
            <person name="Yu S."/>
            <person name="Liu X."/>
            <person name="Zhang Y."/>
            <person name="Hong G."/>
            <person name="Han B."/>
            <person name="Choisne N."/>
            <person name="Demange N."/>
            <person name="Orjeda G."/>
            <person name="Samain S."/>
            <person name="Cattolico L."/>
            <person name="Pelletier E."/>
            <person name="Couloux A."/>
            <person name="Segurens B."/>
            <person name="Wincker P."/>
            <person name="D'Hont A."/>
            <person name="Scarpelli C."/>
            <person name="Weissenbach J."/>
            <person name="Salanoubat M."/>
            <person name="Quetier F."/>
            <person name="Yu Y."/>
            <person name="Kim H.R."/>
            <person name="Rambo T."/>
            <person name="Currie J."/>
            <person name="Collura K."/>
            <person name="Luo M."/>
            <person name="Yang T."/>
            <person name="Ammiraju J.S.S."/>
            <person name="Engler F."/>
            <person name="Soderlund C."/>
            <person name="Wing R.A."/>
            <person name="Palmer L.E."/>
            <person name="de la Bastide M."/>
            <person name="Spiegel L."/>
            <person name="Nascimento L."/>
            <person name="Zutavern T."/>
            <person name="O'Shaughnessy A."/>
            <person name="Dike S."/>
            <person name="Dedhia N."/>
            <person name="Preston R."/>
            <person name="Balija V."/>
            <person name="McCombie W.R."/>
            <person name="Chow T."/>
            <person name="Chen H."/>
            <person name="Chung M."/>
            <person name="Chen C."/>
            <person name="Shaw J."/>
            <person name="Wu H."/>
            <person name="Hsiao K."/>
            <person name="Chao Y."/>
            <person name="Chu M."/>
            <person name="Cheng C."/>
            <person name="Hour A."/>
            <person name="Lee P."/>
            <person name="Lin S."/>
            <person name="Lin Y."/>
            <person name="Liou J."/>
            <person name="Liu S."/>
            <person name="Hsing Y."/>
            <person name="Raghuvanshi S."/>
            <person name="Mohanty A."/>
            <person name="Bharti A.K."/>
            <person name="Gaur A."/>
            <person name="Gupta V."/>
            <person name="Kumar D."/>
            <person name="Ravi V."/>
            <person name="Vij S."/>
            <person name="Kapur A."/>
            <person name="Khurana P."/>
            <person name="Khurana P."/>
            <person name="Khurana J.P."/>
            <person name="Tyagi A.K."/>
            <person name="Gaikwad K."/>
            <person name="Singh A."/>
            <person name="Dalal V."/>
            <person name="Srivastava S."/>
            <person name="Dixit A."/>
            <person name="Pal A.K."/>
            <person name="Ghazi I.A."/>
            <person name="Yadav M."/>
            <person name="Pandit A."/>
            <person name="Bhargava A."/>
            <person name="Sureshbabu K."/>
            <person name="Batra K."/>
            <person name="Sharma T.R."/>
            <person name="Mohapatra T."/>
            <person name="Singh N.K."/>
            <person name="Messing J."/>
            <person name="Nelson A.B."/>
            <person name="Fuks G."/>
            <person name="Kavchok S."/>
            <person name="Keizer G."/>
            <person name="Linton E."/>
            <person name="Llaca V."/>
            <person name="Song R."/>
            <person name="Tanyolac B."/>
            <person name="Young S."/>
            <person name="Ho-Il K."/>
            <person name="Hahn J.H."/>
            <person name="Sangsakoo G."/>
            <person name="Vanavichit A."/>
            <person name="de Mattos Luiz.A.T."/>
            <person name="Zimmer P.D."/>
            <person name="Malone G."/>
            <person name="Dellagostin O."/>
            <person name="de Oliveira A.C."/>
            <person name="Bevan M."/>
            <person name="Bancroft I."/>
            <person name="Minx P."/>
            <person name="Cordum H."/>
            <person name="Wilson R."/>
            <person name="Cheng Z."/>
            <person name="Jin W."/>
            <person name="Jiang J."/>
            <person name="Leong S.A."/>
            <person name="Iwama H."/>
            <person name="Gojobori T."/>
            <person name="Itoh T."/>
            <person name="Niimura Y."/>
            <person name="Fujii Y."/>
            <person name="Habara T."/>
            <person name="Sakai H."/>
            <person name="Sato Y."/>
            <person name="Wilson G."/>
            <person name="Kumar K."/>
            <person name="McCouch S."/>
            <person name="Juretic N."/>
            <person name="Hoen D."/>
            <person name="Wright S."/>
            <person name="Bruskiewich R."/>
            <person name="Bureau T."/>
            <person name="Miyao A."/>
            <person name="Hirochika H."/>
            <person name="Nishikawa T."/>
            <person name="Kadowaki K."/>
            <person name="Sugiura M."/>
            <person name="Burr B."/>
            <person name="Sasaki T."/>
        </authorList>
    </citation>
    <scope>NUCLEOTIDE SEQUENCE [LARGE SCALE GENOMIC DNA]</scope>
    <source>
        <strain evidence="3">cv. Nipponbare</strain>
    </source>
</reference>
<proteinExistence type="predicted"/>
<dbReference type="EMBL" id="AP005541">
    <property type="protein sequence ID" value="BAD01451.1"/>
    <property type="molecule type" value="Genomic_DNA"/>
</dbReference>
<reference evidence="3" key="2">
    <citation type="journal article" date="2008" name="Nucleic Acids Res.">
        <title>The rice annotation project database (RAP-DB): 2008 update.</title>
        <authorList>
            <consortium name="The rice annotation project (RAP)"/>
        </authorList>
    </citation>
    <scope>GENOME REANNOTATION</scope>
    <source>
        <strain evidence="3">cv. Nipponbare</strain>
    </source>
</reference>
<evidence type="ECO:0000313" key="2">
    <source>
        <dbReference type="EMBL" id="BAD01451.1"/>
    </source>
</evidence>